<dbReference type="InterPro" id="IPR027417">
    <property type="entry name" value="P-loop_NTPase"/>
</dbReference>
<dbReference type="GO" id="GO:0003700">
    <property type="term" value="F:DNA-binding transcription factor activity"/>
    <property type="evidence" value="ECO:0007669"/>
    <property type="project" value="InterPro"/>
</dbReference>
<evidence type="ECO:0000259" key="2">
    <source>
        <dbReference type="Pfam" id="PF01637"/>
    </source>
</evidence>
<dbReference type="GO" id="GO:0005524">
    <property type="term" value="F:ATP binding"/>
    <property type="evidence" value="ECO:0007669"/>
    <property type="project" value="UniProtKB-KW"/>
</dbReference>
<organism evidence="4">
    <name type="scientific">Geoglobus ahangari</name>
    <dbReference type="NCBI Taxonomy" id="113653"/>
    <lineage>
        <taxon>Archaea</taxon>
        <taxon>Methanobacteriati</taxon>
        <taxon>Methanobacteriota</taxon>
        <taxon>Archaeoglobi</taxon>
        <taxon>Archaeoglobales</taxon>
        <taxon>Archaeoglobaceae</taxon>
        <taxon>Geoglobus</taxon>
    </lineage>
</organism>
<dbReference type="InterPro" id="IPR036390">
    <property type="entry name" value="WH_DNA-bd_sf"/>
</dbReference>
<protein>
    <submittedName>
        <fullName evidence="4">ATP-binding protein</fullName>
    </submittedName>
</protein>
<evidence type="ECO:0000259" key="3">
    <source>
        <dbReference type="Pfam" id="PF03008"/>
    </source>
</evidence>
<feature type="domain" description="ATPase" evidence="2">
    <location>
        <begin position="2"/>
        <end position="204"/>
    </location>
</feature>
<keyword evidence="4" id="KW-0067">ATP-binding</keyword>
<dbReference type="InterPro" id="IPR011335">
    <property type="entry name" value="Restrct_endonuc-II-like"/>
</dbReference>
<dbReference type="PANTHER" id="PTHR34704:SF1">
    <property type="entry name" value="ATPASE"/>
    <property type="match status" value="1"/>
</dbReference>
<proteinExistence type="predicted"/>
<dbReference type="Gene3D" id="3.40.50.300">
    <property type="entry name" value="P-loop containing nucleotide triphosphate hydrolases"/>
    <property type="match status" value="1"/>
</dbReference>
<dbReference type="SUPFAM" id="SSF46785">
    <property type="entry name" value="Winged helix' DNA-binding domain"/>
    <property type="match status" value="1"/>
</dbReference>
<reference evidence="4" key="1">
    <citation type="journal article" date="2020" name="mSystems">
        <title>Genome- and Community-Level Interaction Insights into Carbon Utilization and Element Cycling Functions of Hydrothermarchaeota in Hydrothermal Sediment.</title>
        <authorList>
            <person name="Zhou Z."/>
            <person name="Liu Y."/>
            <person name="Xu W."/>
            <person name="Pan J."/>
            <person name="Luo Z.H."/>
            <person name="Li M."/>
        </authorList>
    </citation>
    <scope>NUCLEOTIDE SEQUENCE [LARGE SCALE GENOMIC DNA]</scope>
    <source>
        <strain evidence="4">SpSt-97</strain>
    </source>
</reference>
<dbReference type="SUPFAM" id="SSF52980">
    <property type="entry name" value="Restriction endonuclease-like"/>
    <property type="match status" value="1"/>
</dbReference>
<dbReference type="Pfam" id="PF03008">
    <property type="entry name" value="DUF234"/>
    <property type="match status" value="1"/>
</dbReference>
<accession>A0A7C3YEN2</accession>
<name>A0A7C3YEN2_9EURY</name>
<evidence type="ECO:0000313" key="4">
    <source>
        <dbReference type="EMBL" id="HGE66518.1"/>
    </source>
</evidence>
<feature type="domain" description="HTH arsR-type" evidence="1">
    <location>
        <begin position="245"/>
        <end position="284"/>
    </location>
</feature>
<dbReference type="InterPro" id="IPR004256">
    <property type="entry name" value="DUF234"/>
</dbReference>
<keyword evidence="4" id="KW-0547">Nucleotide-binding</keyword>
<dbReference type="AlphaFoldDB" id="A0A7C3YEN2"/>
<dbReference type="EMBL" id="DTPI01000030">
    <property type="protein sequence ID" value="HGE66518.1"/>
    <property type="molecule type" value="Genomic_DNA"/>
</dbReference>
<dbReference type="InterPro" id="IPR036388">
    <property type="entry name" value="WH-like_DNA-bd_sf"/>
</dbReference>
<dbReference type="PANTHER" id="PTHR34704">
    <property type="entry name" value="ATPASE"/>
    <property type="match status" value="1"/>
</dbReference>
<dbReference type="Pfam" id="PF01022">
    <property type="entry name" value="HTH_5"/>
    <property type="match status" value="1"/>
</dbReference>
<dbReference type="InterPro" id="IPR001845">
    <property type="entry name" value="HTH_ArsR_DNA-bd_dom"/>
</dbReference>
<comment type="caution">
    <text evidence="4">The sequence shown here is derived from an EMBL/GenBank/DDBJ whole genome shotgun (WGS) entry which is preliminary data.</text>
</comment>
<dbReference type="Gene3D" id="1.10.10.10">
    <property type="entry name" value="Winged helix-like DNA-binding domain superfamily/Winged helix DNA-binding domain"/>
    <property type="match status" value="1"/>
</dbReference>
<dbReference type="InterPro" id="IPR011579">
    <property type="entry name" value="ATPase_dom"/>
</dbReference>
<feature type="domain" description="DUF234" evidence="3">
    <location>
        <begin position="310"/>
        <end position="407"/>
    </location>
</feature>
<dbReference type="Pfam" id="PF01637">
    <property type="entry name" value="ATPase_2"/>
    <property type="match status" value="1"/>
</dbReference>
<gene>
    <name evidence="4" type="ORF">ENX77_05300</name>
</gene>
<dbReference type="SUPFAM" id="SSF52540">
    <property type="entry name" value="P-loop containing nucleoside triphosphate hydrolases"/>
    <property type="match status" value="1"/>
</dbReference>
<evidence type="ECO:0000259" key="1">
    <source>
        <dbReference type="Pfam" id="PF01022"/>
    </source>
</evidence>
<sequence length="457" mass="53700">MFVNRIEELELMEGRLRSERAEFIVVYGRRRIGKTALLLEFIRRNGGIYLLARETSNAENLRRFSERLAEAFSDELLRKNPFQSWDAFFEYINQKSKEERLVVVIDEFPYLVEGERSLPSILQEYWDLKLSKGKLYLIICGSSVSMMEKLLGYRSPIYGRRTGQLKLHPLDFFDARGFLPKYSMEEFVKAYSILGGTPAYLLEFSDDSSLEENLKNYFKPDSFLYSDAYFILREELDEPRNYFAIMEAIARGKTTLGDIMAETGLEKSLVGKYLSVLSELELVRRETPITAGRSSRKGRYYINDPYFTFWFRYVHPNVDIIETNRGELLVSKVMNDLSTHVGRIFEDVARQFILRLNRAGVFRFTKIGRWWHRDEEIDLVALDEGERKALFVEVKWRELDEKDGSRILRDLERKSELVGLDGWEKSYGLVAKKIAGREELEREGFLVWDLKDFEKLM</sequence>